<gene>
    <name evidence="18" type="primary">cobU</name>
    <name evidence="18" type="ORF">ERS007720_04384</name>
</gene>
<dbReference type="Proteomes" id="UP000044938">
    <property type="component" value="Unassembled WGS sequence"/>
</dbReference>
<dbReference type="EC" id="2.7.1.156" evidence="8"/>
<evidence type="ECO:0000313" key="19">
    <source>
        <dbReference type="Proteomes" id="UP000044938"/>
    </source>
</evidence>
<evidence type="ECO:0000256" key="3">
    <source>
        <dbReference type="ARBA" id="ARBA00001522"/>
    </source>
</evidence>
<dbReference type="EC" id="2.7.7.62" evidence="9"/>
<evidence type="ECO:0000256" key="12">
    <source>
        <dbReference type="ARBA" id="ARBA00022741"/>
    </source>
</evidence>
<dbReference type="GO" id="GO:0043752">
    <property type="term" value="F:adenosylcobinamide kinase activity"/>
    <property type="evidence" value="ECO:0007669"/>
    <property type="project" value="UniProtKB-EC"/>
</dbReference>
<evidence type="ECO:0000256" key="8">
    <source>
        <dbReference type="ARBA" id="ARBA00012016"/>
    </source>
</evidence>
<dbReference type="GO" id="GO:0005525">
    <property type="term" value="F:GTP binding"/>
    <property type="evidence" value="ECO:0007669"/>
    <property type="project" value="UniProtKB-KW"/>
</dbReference>
<evidence type="ECO:0000256" key="6">
    <source>
        <dbReference type="ARBA" id="ARBA00005159"/>
    </source>
</evidence>
<comment type="similarity">
    <text evidence="7">Belongs to the CobU/CobP family.</text>
</comment>
<dbReference type="UniPathway" id="UPA00148">
    <property type="reaction ID" value="UER00236"/>
</dbReference>
<evidence type="ECO:0000256" key="4">
    <source>
        <dbReference type="ARBA" id="ARBA00003889"/>
    </source>
</evidence>
<reference evidence="18 19" key="1">
    <citation type="submission" date="2015-03" db="EMBL/GenBank/DDBJ databases">
        <authorList>
            <consortium name="Pathogen Informatics"/>
        </authorList>
    </citation>
    <scope>NUCLEOTIDE SEQUENCE [LARGE SCALE GENOMIC DNA]</scope>
    <source>
        <strain evidence="18 19">M09401471</strain>
    </source>
</reference>
<dbReference type="PANTHER" id="PTHR34848:SF1">
    <property type="entry name" value="BIFUNCTIONAL ADENOSYLCOBALAMIN BIOSYNTHESIS PROTEIN COBU"/>
    <property type="match status" value="1"/>
</dbReference>
<comment type="catalytic activity">
    <reaction evidence="3">
        <text>adenosylcob(III)inamide + GTP = adenosylcob(III)inamide phosphate + GDP + H(+)</text>
        <dbReference type="Rhea" id="RHEA:15765"/>
        <dbReference type="ChEBI" id="CHEBI:2480"/>
        <dbReference type="ChEBI" id="CHEBI:15378"/>
        <dbReference type="ChEBI" id="CHEBI:37565"/>
        <dbReference type="ChEBI" id="CHEBI:58189"/>
        <dbReference type="ChEBI" id="CHEBI:58502"/>
        <dbReference type="EC" id="2.7.1.156"/>
    </reaction>
</comment>
<comment type="catalytic activity">
    <reaction evidence="2">
        <text>adenosylcob(III)inamide phosphate + GTP + H(+) = adenosylcob(III)inamide-GDP + diphosphate</text>
        <dbReference type="Rhea" id="RHEA:22712"/>
        <dbReference type="ChEBI" id="CHEBI:15378"/>
        <dbReference type="ChEBI" id="CHEBI:33019"/>
        <dbReference type="ChEBI" id="CHEBI:37565"/>
        <dbReference type="ChEBI" id="CHEBI:58502"/>
        <dbReference type="ChEBI" id="CHEBI:60487"/>
        <dbReference type="EC" id="2.7.7.62"/>
    </reaction>
</comment>
<evidence type="ECO:0000256" key="1">
    <source>
        <dbReference type="ARBA" id="ARBA00000312"/>
    </source>
</evidence>
<evidence type="ECO:0000256" key="14">
    <source>
        <dbReference type="ARBA" id="ARBA00022840"/>
    </source>
</evidence>
<evidence type="ECO:0000313" key="18">
    <source>
        <dbReference type="EMBL" id="COX37083.1"/>
    </source>
</evidence>
<comment type="catalytic activity">
    <reaction evidence="1">
        <text>adenosylcob(III)inamide + ATP = adenosylcob(III)inamide phosphate + ADP + H(+)</text>
        <dbReference type="Rhea" id="RHEA:15769"/>
        <dbReference type="ChEBI" id="CHEBI:2480"/>
        <dbReference type="ChEBI" id="CHEBI:15378"/>
        <dbReference type="ChEBI" id="CHEBI:30616"/>
        <dbReference type="ChEBI" id="CHEBI:58502"/>
        <dbReference type="ChEBI" id="CHEBI:456216"/>
        <dbReference type="EC" id="2.7.1.156"/>
    </reaction>
</comment>
<accession>A0A655JPV5</accession>
<protein>
    <recommendedName>
        <fullName evidence="16">Adenosylcobinamide kinase</fullName>
        <ecNumber evidence="8">2.7.1.156</ecNumber>
        <ecNumber evidence="9">2.7.7.62</ecNumber>
    </recommendedName>
    <alternativeName>
        <fullName evidence="17">Adenosylcobinamide-phosphate guanylyltransferase</fullName>
    </alternativeName>
</protein>
<dbReference type="Gene3D" id="3.40.50.300">
    <property type="entry name" value="P-loop containing nucleotide triphosphate hydrolases"/>
    <property type="match status" value="1"/>
</dbReference>
<evidence type="ECO:0000256" key="13">
    <source>
        <dbReference type="ARBA" id="ARBA00022777"/>
    </source>
</evidence>
<keyword evidence="15" id="KW-0342">GTP-binding</keyword>
<dbReference type="InterPro" id="IPR003203">
    <property type="entry name" value="CobU/CobP"/>
</dbReference>
<organism evidence="18 19">
    <name type="scientific">Mycobacterium tuberculosis</name>
    <dbReference type="NCBI Taxonomy" id="1773"/>
    <lineage>
        <taxon>Bacteria</taxon>
        <taxon>Bacillati</taxon>
        <taxon>Actinomycetota</taxon>
        <taxon>Actinomycetes</taxon>
        <taxon>Mycobacteriales</taxon>
        <taxon>Mycobacteriaceae</taxon>
        <taxon>Mycobacterium</taxon>
        <taxon>Mycobacterium tuberculosis complex</taxon>
    </lineage>
</organism>
<dbReference type="EMBL" id="CSAJ01000918">
    <property type="protein sequence ID" value="COX37083.1"/>
    <property type="molecule type" value="Genomic_DNA"/>
</dbReference>
<dbReference type="GO" id="GO:0008820">
    <property type="term" value="F:cobinamide phosphate guanylyltransferase activity"/>
    <property type="evidence" value="ECO:0007669"/>
    <property type="project" value="UniProtKB-EC"/>
</dbReference>
<evidence type="ECO:0000256" key="11">
    <source>
        <dbReference type="ARBA" id="ARBA00022679"/>
    </source>
</evidence>
<dbReference type="PANTHER" id="PTHR34848">
    <property type="match status" value="1"/>
</dbReference>
<keyword evidence="10" id="KW-0169">Cobalamin biosynthesis</keyword>
<evidence type="ECO:0000256" key="9">
    <source>
        <dbReference type="ARBA" id="ARBA00012523"/>
    </source>
</evidence>
<evidence type="ECO:0000256" key="17">
    <source>
        <dbReference type="ARBA" id="ARBA00030571"/>
    </source>
</evidence>
<evidence type="ECO:0000256" key="7">
    <source>
        <dbReference type="ARBA" id="ARBA00007490"/>
    </source>
</evidence>
<keyword evidence="11 18" id="KW-0808">Transferase</keyword>
<evidence type="ECO:0000256" key="10">
    <source>
        <dbReference type="ARBA" id="ARBA00022573"/>
    </source>
</evidence>
<dbReference type="GO" id="GO:0009236">
    <property type="term" value="P:cobalamin biosynthetic process"/>
    <property type="evidence" value="ECO:0007669"/>
    <property type="project" value="UniProtKB-UniPathway"/>
</dbReference>
<keyword evidence="12" id="KW-0547">Nucleotide-binding</keyword>
<evidence type="ECO:0000256" key="15">
    <source>
        <dbReference type="ARBA" id="ARBA00023134"/>
    </source>
</evidence>
<dbReference type="AlphaFoldDB" id="A0A655JPV5"/>
<evidence type="ECO:0000256" key="5">
    <source>
        <dbReference type="ARBA" id="ARBA00004692"/>
    </source>
</evidence>
<evidence type="ECO:0000256" key="16">
    <source>
        <dbReference type="ARBA" id="ARBA00029570"/>
    </source>
</evidence>
<keyword evidence="14" id="KW-0067">ATP-binding</keyword>
<keyword evidence="13" id="KW-0418">Kinase</keyword>
<dbReference type="Pfam" id="PF02283">
    <property type="entry name" value="CobU"/>
    <property type="match status" value="1"/>
</dbReference>
<sequence>MCAALTGLPTAIVVTNEVGLGVVPSHSSGVLFRDLLGTINRRVAAVCDEVHLVIAGRVLKL</sequence>
<dbReference type="GO" id="GO:0005524">
    <property type="term" value="F:ATP binding"/>
    <property type="evidence" value="ECO:0007669"/>
    <property type="project" value="UniProtKB-KW"/>
</dbReference>
<comment type="pathway">
    <text evidence="6">Cofactor biosynthesis; adenosylcobalamin biosynthesis; adenosylcobalamin from cob(II)yrinate a,c-diamide: step 5/7.</text>
</comment>
<dbReference type="InterPro" id="IPR027417">
    <property type="entry name" value="P-loop_NTPase"/>
</dbReference>
<evidence type="ECO:0000256" key="2">
    <source>
        <dbReference type="ARBA" id="ARBA00000711"/>
    </source>
</evidence>
<comment type="pathway">
    <text evidence="5">Cofactor biosynthesis; adenosylcobalamin biosynthesis; adenosylcobalamin from cob(II)yrinate a,c-diamide: step 6/7.</text>
</comment>
<proteinExistence type="inferred from homology"/>
<comment type="function">
    <text evidence="4">Catalyzes ATP-dependent phosphorylation of adenosylcobinamide and addition of GMP to adenosylcobinamide phosphate.</text>
</comment>
<name>A0A655JPV5_MYCTX</name>
<dbReference type="SUPFAM" id="SSF52540">
    <property type="entry name" value="P-loop containing nucleoside triphosphate hydrolases"/>
    <property type="match status" value="1"/>
</dbReference>